<protein>
    <submittedName>
        <fullName evidence="2">Uncharacterized protein</fullName>
    </submittedName>
</protein>
<dbReference type="EMBL" id="BGPR01000920">
    <property type="protein sequence ID" value="GBM40146.1"/>
    <property type="molecule type" value="Genomic_DNA"/>
</dbReference>
<reference evidence="2 3" key="1">
    <citation type="journal article" date="2019" name="Sci. Rep.">
        <title>Orb-weaving spider Araneus ventricosus genome elucidates the spidroin gene catalogue.</title>
        <authorList>
            <person name="Kono N."/>
            <person name="Nakamura H."/>
            <person name="Ohtoshi R."/>
            <person name="Moran D.A.P."/>
            <person name="Shinohara A."/>
            <person name="Yoshida Y."/>
            <person name="Fujiwara M."/>
            <person name="Mori M."/>
            <person name="Tomita M."/>
            <person name="Arakawa K."/>
        </authorList>
    </citation>
    <scope>NUCLEOTIDE SEQUENCE [LARGE SCALE GENOMIC DNA]</scope>
</reference>
<name>A0A4Y2FHV2_ARAVE</name>
<sequence>MNAGHEYCKLQEQRQALYCKGSMIAYVPCLQSPSQRSGQKGQIHPVDGHCGRRRLSLQVPQQQVGGGRQGRPRDAQEDVHTPGLTLHGGTVDAKGGLFP</sequence>
<feature type="compositionally biased region" description="Basic and acidic residues" evidence="1">
    <location>
        <begin position="71"/>
        <end position="80"/>
    </location>
</feature>
<accession>A0A4Y2FHV2</accession>
<gene>
    <name evidence="2" type="ORF">AVEN_100560_1</name>
</gene>
<evidence type="ECO:0000313" key="2">
    <source>
        <dbReference type="EMBL" id="GBM40146.1"/>
    </source>
</evidence>
<dbReference type="Proteomes" id="UP000499080">
    <property type="component" value="Unassembled WGS sequence"/>
</dbReference>
<evidence type="ECO:0000256" key="1">
    <source>
        <dbReference type="SAM" id="MobiDB-lite"/>
    </source>
</evidence>
<proteinExistence type="predicted"/>
<feature type="region of interest" description="Disordered" evidence="1">
    <location>
        <begin position="58"/>
        <end position="99"/>
    </location>
</feature>
<dbReference type="AlphaFoldDB" id="A0A4Y2FHV2"/>
<evidence type="ECO:0000313" key="3">
    <source>
        <dbReference type="Proteomes" id="UP000499080"/>
    </source>
</evidence>
<comment type="caution">
    <text evidence="2">The sequence shown here is derived from an EMBL/GenBank/DDBJ whole genome shotgun (WGS) entry which is preliminary data.</text>
</comment>
<keyword evidence="3" id="KW-1185">Reference proteome</keyword>
<organism evidence="2 3">
    <name type="scientific">Araneus ventricosus</name>
    <name type="common">Orbweaver spider</name>
    <name type="synonym">Epeira ventricosa</name>
    <dbReference type="NCBI Taxonomy" id="182803"/>
    <lineage>
        <taxon>Eukaryota</taxon>
        <taxon>Metazoa</taxon>
        <taxon>Ecdysozoa</taxon>
        <taxon>Arthropoda</taxon>
        <taxon>Chelicerata</taxon>
        <taxon>Arachnida</taxon>
        <taxon>Araneae</taxon>
        <taxon>Araneomorphae</taxon>
        <taxon>Entelegynae</taxon>
        <taxon>Araneoidea</taxon>
        <taxon>Araneidae</taxon>
        <taxon>Araneus</taxon>
    </lineage>
</organism>